<proteinExistence type="predicted"/>
<sequence length="53" mass="5274">MWAQELGTGCGADDVEAALRIIRCKTAGATVERPVRLGAGAAGEGAMITAVAS</sequence>
<accession>A0AAU2AEV2</accession>
<protein>
    <submittedName>
        <fullName evidence="1">Uncharacterized protein</fullName>
    </submittedName>
</protein>
<reference evidence="1" key="1">
    <citation type="submission" date="2022-10" db="EMBL/GenBank/DDBJ databases">
        <title>The complete genomes of actinobacterial strains from the NBC collection.</title>
        <authorList>
            <person name="Joergensen T.S."/>
            <person name="Alvarez Arevalo M."/>
            <person name="Sterndorff E.B."/>
            <person name="Faurdal D."/>
            <person name="Vuksanovic O."/>
            <person name="Mourched A.-S."/>
            <person name="Charusanti P."/>
            <person name="Shaw S."/>
            <person name="Blin K."/>
            <person name="Weber T."/>
        </authorList>
    </citation>
    <scope>NUCLEOTIDE SEQUENCE</scope>
    <source>
        <strain evidence="1">NBC_00093</strain>
    </source>
</reference>
<evidence type="ECO:0000313" key="1">
    <source>
        <dbReference type="EMBL" id="WTT22882.1"/>
    </source>
</evidence>
<dbReference type="EMBL" id="CP108222">
    <property type="protein sequence ID" value="WTT22882.1"/>
    <property type="molecule type" value="Genomic_DNA"/>
</dbReference>
<name>A0AAU2AEV2_9ACTN</name>
<dbReference type="AlphaFoldDB" id="A0AAU2AEV2"/>
<organism evidence="1">
    <name type="scientific">Streptomyces sp. NBC_00093</name>
    <dbReference type="NCBI Taxonomy" id="2975649"/>
    <lineage>
        <taxon>Bacteria</taxon>
        <taxon>Bacillati</taxon>
        <taxon>Actinomycetota</taxon>
        <taxon>Actinomycetes</taxon>
        <taxon>Kitasatosporales</taxon>
        <taxon>Streptomycetaceae</taxon>
        <taxon>Streptomyces</taxon>
    </lineage>
</organism>
<gene>
    <name evidence="1" type="ORF">OHA22_48710</name>
</gene>